<gene>
    <name evidence="5" type="ORF">M7I_5215</name>
</gene>
<dbReference type="OrthoDB" id="10027144at2759"/>
<feature type="region of interest" description="Disordered" evidence="3">
    <location>
        <begin position="95"/>
        <end position="167"/>
    </location>
</feature>
<keyword evidence="2" id="KW-0694">RNA-binding</keyword>
<accession>H0ER97</accession>
<comment type="caution">
    <text evidence="5">The sequence shown here is derived from an EMBL/GenBank/DDBJ whole genome shotgun (WGS) entry which is preliminary data.</text>
</comment>
<evidence type="ECO:0000256" key="3">
    <source>
        <dbReference type="SAM" id="MobiDB-lite"/>
    </source>
</evidence>
<feature type="domain" description="K Homology" evidence="4">
    <location>
        <begin position="466"/>
        <end position="533"/>
    </location>
</feature>
<keyword evidence="6" id="KW-1185">Reference proteome</keyword>
<feature type="domain" description="K Homology" evidence="4">
    <location>
        <begin position="1245"/>
        <end position="1314"/>
    </location>
</feature>
<dbReference type="InterPro" id="IPR036612">
    <property type="entry name" value="KH_dom_type_1_sf"/>
</dbReference>
<dbReference type="CDD" id="cd22449">
    <property type="entry name" value="KH-I_ScSCP160_rpt4"/>
    <property type="match status" value="1"/>
</dbReference>
<dbReference type="GO" id="GO:0003723">
    <property type="term" value="F:RNA binding"/>
    <property type="evidence" value="ECO:0007669"/>
    <property type="project" value="UniProtKB-UniRule"/>
</dbReference>
<evidence type="ECO:0000313" key="6">
    <source>
        <dbReference type="Proteomes" id="UP000005446"/>
    </source>
</evidence>
<feature type="compositionally biased region" description="Low complexity" evidence="3">
    <location>
        <begin position="120"/>
        <end position="142"/>
    </location>
</feature>
<dbReference type="InterPro" id="IPR004087">
    <property type="entry name" value="KH_dom"/>
</dbReference>
<dbReference type="EMBL" id="AGUE01000134">
    <property type="protein sequence ID" value="EHK98925.1"/>
    <property type="molecule type" value="Genomic_DNA"/>
</dbReference>
<feature type="domain" description="K Homology" evidence="4">
    <location>
        <begin position="982"/>
        <end position="1058"/>
    </location>
</feature>
<evidence type="ECO:0000259" key="4">
    <source>
        <dbReference type="SMART" id="SM00322"/>
    </source>
</evidence>
<evidence type="ECO:0000256" key="2">
    <source>
        <dbReference type="PROSITE-ProRule" id="PRU00117"/>
    </source>
</evidence>
<dbReference type="InterPro" id="IPR054548">
    <property type="entry name" value="SCP160-like_KH"/>
</dbReference>
<sequence length="1322" mass="143514">MFPMSPGSGKFGRLSLEASRKLLKVLSHQDSIALVTLTIRAPYLHPPILINQYSRKIVMASVEANTTNGSVSAAQRLMQQHAKHDEAHQPTIEDVPDEEDLTPHPTPVSSSILESTKDNSPAPSWAAPMSAKAAGKQKATGAPEKENKPLDTQSEALFPGLGSAPKTTAAPIWAKKGTSNGNGVPTNGSSTPNSGVNTPPIGTPRPGGAQSLAGQVNGTVYTFGPKDLSRAATKKPLPEILRELSKKHRVNLSQTTGEGGVIKINLAGNQVPEAKKKDVFRELGSHINTQKSINVPVPRSVRAHIIGKGGSTIKSIQQESGAKIQLPKVEDTPELTDEEDDTINIVIDGNPIAVQLARAEIEKIASARGATVNTKLRNVPAELYPFILGANNSGVNRLERAHGVQVQVPQYHRWTEQAPPRIPSRGQAPAFLPAHGDNPITLAGDRAAVMAARSEIERLAQDLQRQLTIDQFPMDNGRHQFIIGPRGVSPQDFYAETNCAIILPDSAEDDMITIIGPADQIAAATDKAQELGMGMQVTRLDVARLLRNVPSPQEHARNLTHYFIDRLVFDTIDKVHQTQVNAPLGANGESGPWDMYSREGKNAIKAQTDIRQILEAHPPDRVAALDVDDFFHKHLNTEYMSTVKNDYGVHLVIPQDKSSPLVLVYEGEEGLQPQYGVPRGQPSPSDIELFRQRVAAARKYISDSIAAQGEIIEVKLEVPTIGPKPAVESLVAKVEEWLKQAKEDEKGRGFTLSFEFPQKHAKQLIGKGGSNITELREKFDVDIQLNDEGVVELKGPKAKAEAARAHITSLGKQWADETTYTLKIEPKFHSELIGAGGSQIKKLEKKYKNVQIRFPHSARPARDDHGRRGARQQQEPDEVIIRGPKKGADEVRAEILDLLQYTKDNSYSATVSVQAGQIGSLIGQRGAEMDKVRSETGAKIDVPNARDHKDQSTRVEISIKGTKSQVDQAKKIIEEKKAVFDNTVSKTVEVDKKHHRALIGAKGATIDGIVANAGGSRSNTSGQTVQFPKADADGNLIKVTGTTDVVDKIIANIEQLVTELESRVTDFVDVPSQKHSSLIGRGGDVKRELESTFKVSIDVPRQNSDETNVKITGLPADVEKAKSHIASLVKEQEGETMQVPRSVHHSISDNGQFFRQLRNNHKVTVDVNRNDVPPKPAAPPANTSGSAPLITDEADDSGEAHEFKTVDLAESGLEGDIPWVLRGQTDSVAKARAMIEAAIEQALQNTTIGYLSLPNPDTYRFVIGRQGAGVNAIRKATGCKITVPRERTSNEAIEIVGSAEGVEQARDMIIQAVMEGQRNSRS</sequence>
<dbReference type="SMART" id="SM00322">
    <property type="entry name" value="KH"/>
    <property type="match status" value="10"/>
</dbReference>
<dbReference type="InParanoid" id="H0ER97"/>
<evidence type="ECO:0000313" key="5">
    <source>
        <dbReference type="EMBL" id="EHK98925.1"/>
    </source>
</evidence>
<feature type="domain" description="K Homology" evidence="4">
    <location>
        <begin position="370"/>
        <end position="461"/>
    </location>
</feature>
<feature type="domain" description="K Homology" evidence="4">
    <location>
        <begin position="748"/>
        <end position="812"/>
    </location>
</feature>
<proteinExistence type="predicted"/>
<evidence type="ECO:0000256" key="1">
    <source>
        <dbReference type="ARBA" id="ARBA00022737"/>
    </source>
</evidence>
<dbReference type="HOGENOM" id="CLU_003293_0_0_1"/>
<dbReference type="Gene3D" id="3.30.1370.10">
    <property type="entry name" value="K Homology domain, type 1"/>
    <property type="match status" value="10"/>
</dbReference>
<dbReference type="CDD" id="cd22408">
    <property type="entry name" value="KH-I_Vigilin_rpt4"/>
    <property type="match status" value="1"/>
</dbReference>
<feature type="region of interest" description="Disordered" evidence="3">
    <location>
        <begin position="176"/>
        <end position="195"/>
    </location>
</feature>
<dbReference type="SUPFAM" id="SSF54791">
    <property type="entry name" value="Eukaryotic type KH-domain (KH-domain type I)"/>
    <property type="match status" value="8"/>
</dbReference>
<feature type="domain" description="K Homology" evidence="4">
    <location>
        <begin position="1131"/>
        <end position="1240"/>
    </location>
</feature>
<dbReference type="Proteomes" id="UP000005446">
    <property type="component" value="Unassembled WGS sequence"/>
</dbReference>
<name>H0ER97_GLAL7</name>
<dbReference type="PROSITE" id="PS50084">
    <property type="entry name" value="KH_TYPE_1"/>
    <property type="match status" value="8"/>
</dbReference>
<feature type="region of interest" description="Disordered" evidence="3">
    <location>
        <begin position="1166"/>
        <end position="1197"/>
    </location>
</feature>
<feature type="compositionally biased region" description="Polar residues" evidence="3">
    <location>
        <begin position="177"/>
        <end position="195"/>
    </location>
</feature>
<protein>
    <submittedName>
        <fullName evidence="5">Putative KH domain-containing protein</fullName>
    </submittedName>
</protein>
<reference evidence="5 6" key="1">
    <citation type="journal article" date="2012" name="Eukaryot. Cell">
        <title>Genome sequence of the fungus Glarea lozoyensis: the first genome sequence of a species from the Helotiaceae family.</title>
        <authorList>
            <person name="Youssar L."/>
            <person name="Gruening B.A."/>
            <person name="Erxleben A."/>
            <person name="Guenther S."/>
            <person name="Huettel W."/>
        </authorList>
    </citation>
    <scope>NUCLEOTIDE SEQUENCE [LARGE SCALE GENOMIC DNA]</scope>
    <source>
        <strain evidence="6">ATCC 74030 / MF5533</strain>
    </source>
</reference>
<feature type="domain" description="K Homology" evidence="4">
    <location>
        <begin position="1062"/>
        <end position="1130"/>
    </location>
</feature>
<organism evidence="5 6">
    <name type="scientific">Glarea lozoyensis (strain ATCC 74030 / MF5533)</name>
    <dbReference type="NCBI Taxonomy" id="1104152"/>
    <lineage>
        <taxon>Eukaryota</taxon>
        <taxon>Fungi</taxon>
        <taxon>Dikarya</taxon>
        <taxon>Ascomycota</taxon>
        <taxon>Pezizomycotina</taxon>
        <taxon>Leotiomycetes</taxon>
        <taxon>Helotiales</taxon>
        <taxon>Helotiaceae</taxon>
        <taxon>Glarea</taxon>
    </lineage>
</organism>
<dbReference type="PANTHER" id="PTHR10288">
    <property type="entry name" value="KH DOMAIN CONTAINING RNA BINDING PROTEIN"/>
    <property type="match status" value="1"/>
</dbReference>
<feature type="domain" description="K Homology" evidence="4">
    <location>
        <begin position="289"/>
        <end position="366"/>
    </location>
</feature>
<dbReference type="InterPro" id="IPR004088">
    <property type="entry name" value="KH_dom_type_1"/>
</dbReference>
<feature type="domain" description="K Homology" evidence="4">
    <location>
        <begin position="816"/>
        <end position="900"/>
    </location>
</feature>
<feature type="region of interest" description="Disordered" evidence="3">
    <location>
        <begin position="854"/>
        <end position="885"/>
    </location>
</feature>
<dbReference type="Pfam" id="PF22952">
    <property type="entry name" value="KH_11"/>
    <property type="match status" value="1"/>
</dbReference>
<feature type="domain" description="K Homology" evidence="4">
    <location>
        <begin position="905"/>
        <end position="978"/>
    </location>
</feature>
<dbReference type="FunCoup" id="H0ER97">
    <property type="interactions" value="478"/>
</dbReference>
<keyword evidence="1" id="KW-0677">Repeat</keyword>
<dbReference type="Pfam" id="PF00013">
    <property type="entry name" value="KH_1"/>
    <property type="match status" value="8"/>
</dbReference>